<name>A0ABR9HDX8_9ACTN</name>
<evidence type="ECO:0000256" key="3">
    <source>
        <dbReference type="ARBA" id="ARBA00022777"/>
    </source>
</evidence>
<dbReference type="Proteomes" id="UP000598217">
    <property type="component" value="Unassembled WGS sequence"/>
</dbReference>
<evidence type="ECO:0000313" key="8">
    <source>
        <dbReference type="EMBL" id="MBE1457231.1"/>
    </source>
</evidence>
<keyword evidence="3 8" id="KW-0418">Kinase</keyword>
<keyword evidence="4 5" id="KW-0067">ATP-binding</keyword>
<feature type="domain" description="Protein kinase" evidence="7">
    <location>
        <begin position="30"/>
        <end position="279"/>
    </location>
</feature>
<dbReference type="PROSITE" id="PS50011">
    <property type="entry name" value="PROTEIN_KINASE_DOM"/>
    <property type="match status" value="1"/>
</dbReference>
<dbReference type="SMART" id="SM00220">
    <property type="entry name" value="S_TKc"/>
    <property type="match status" value="1"/>
</dbReference>
<dbReference type="CDD" id="cd14014">
    <property type="entry name" value="STKc_PknB_like"/>
    <property type="match status" value="1"/>
</dbReference>
<feature type="region of interest" description="Disordered" evidence="6">
    <location>
        <begin position="1"/>
        <end position="26"/>
    </location>
</feature>
<dbReference type="InterPro" id="IPR000719">
    <property type="entry name" value="Prot_kinase_dom"/>
</dbReference>
<reference evidence="8 9" key="1">
    <citation type="submission" date="2020-10" db="EMBL/GenBank/DDBJ databases">
        <title>Sequencing the genomes of 1000 actinobacteria strains.</title>
        <authorList>
            <person name="Klenk H.-P."/>
        </authorList>
    </citation>
    <scope>NUCLEOTIDE SEQUENCE [LARGE SCALE GENOMIC DNA]</scope>
    <source>
        <strain evidence="8 9">DSM 45157</strain>
    </source>
</reference>
<dbReference type="PROSITE" id="PS00107">
    <property type="entry name" value="PROTEIN_KINASE_ATP"/>
    <property type="match status" value="1"/>
</dbReference>
<evidence type="ECO:0000313" key="9">
    <source>
        <dbReference type="Proteomes" id="UP000598217"/>
    </source>
</evidence>
<dbReference type="GO" id="GO:0004674">
    <property type="term" value="F:protein serine/threonine kinase activity"/>
    <property type="evidence" value="ECO:0007669"/>
    <property type="project" value="UniProtKB-KW"/>
</dbReference>
<evidence type="ECO:0000256" key="6">
    <source>
        <dbReference type="SAM" id="MobiDB-lite"/>
    </source>
</evidence>
<dbReference type="SUPFAM" id="SSF56112">
    <property type="entry name" value="Protein kinase-like (PK-like)"/>
    <property type="match status" value="1"/>
</dbReference>
<dbReference type="PROSITE" id="PS00108">
    <property type="entry name" value="PROTEIN_KINASE_ST"/>
    <property type="match status" value="1"/>
</dbReference>
<keyword evidence="1" id="KW-0808">Transferase</keyword>
<dbReference type="Pfam" id="PF00069">
    <property type="entry name" value="Pkinase"/>
    <property type="match status" value="1"/>
</dbReference>
<keyword evidence="2 5" id="KW-0547">Nucleotide-binding</keyword>
<evidence type="ECO:0000256" key="5">
    <source>
        <dbReference type="PROSITE-ProRule" id="PRU10141"/>
    </source>
</evidence>
<dbReference type="InterPro" id="IPR011009">
    <property type="entry name" value="Kinase-like_dom_sf"/>
</dbReference>
<feature type="binding site" evidence="5">
    <location>
        <position position="58"/>
    </location>
    <ligand>
        <name>ATP</name>
        <dbReference type="ChEBI" id="CHEBI:30616"/>
    </ligand>
</feature>
<evidence type="ECO:0000259" key="7">
    <source>
        <dbReference type="PROSITE" id="PS50011"/>
    </source>
</evidence>
<dbReference type="PANTHER" id="PTHR43289">
    <property type="entry name" value="MITOGEN-ACTIVATED PROTEIN KINASE KINASE KINASE 20-RELATED"/>
    <property type="match status" value="1"/>
</dbReference>
<evidence type="ECO:0000256" key="2">
    <source>
        <dbReference type="ARBA" id="ARBA00022741"/>
    </source>
</evidence>
<keyword evidence="9" id="KW-1185">Reference proteome</keyword>
<evidence type="ECO:0000256" key="1">
    <source>
        <dbReference type="ARBA" id="ARBA00022679"/>
    </source>
</evidence>
<dbReference type="Gene3D" id="1.10.510.10">
    <property type="entry name" value="Transferase(Phosphotransferase) domain 1"/>
    <property type="match status" value="1"/>
</dbReference>
<accession>A0ABR9HDX8</accession>
<dbReference type="EMBL" id="JADBDY010000001">
    <property type="protein sequence ID" value="MBE1457231.1"/>
    <property type="molecule type" value="Genomic_DNA"/>
</dbReference>
<sequence>MARLRHERRKNDSPPTRPLGAHDPVRLGPHRLLGRLGSGGMGTVYLGRSRFGRLVAVKAVHPELADEPEFRARFAWEVGALRRVRGPFVPRFVGADPQAEMPWLATAYVPGPTLRGQVKGVGRLLGGALTGVATGVAAALADIHRAGVVHSDLKPSNVVLSPGGPRILDFGIARTLDGTVYTRTGGVMGTPGWIAPERLRGAPATAASDVFAWGQLTAYAATGRNPFGRGNPEALTQRVLRGEADLTGIPEELVVPVRAALVEPPGYRPSPAQILHLLRTGGGTTGTGRATVPAARAGWSAERDPGRSPWLGR</sequence>
<dbReference type="Gene3D" id="3.30.200.20">
    <property type="entry name" value="Phosphorylase Kinase, domain 1"/>
    <property type="match status" value="1"/>
</dbReference>
<comment type="caution">
    <text evidence="8">The sequence shown here is derived from an EMBL/GenBank/DDBJ whole genome shotgun (WGS) entry which is preliminary data.</text>
</comment>
<organism evidence="8 9">
    <name type="scientific">Nocardiopsis terrae</name>
    <dbReference type="NCBI Taxonomy" id="372655"/>
    <lineage>
        <taxon>Bacteria</taxon>
        <taxon>Bacillati</taxon>
        <taxon>Actinomycetota</taxon>
        <taxon>Actinomycetes</taxon>
        <taxon>Streptosporangiales</taxon>
        <taxon>Nocardiopsidaceae</taxon>
        <taxon>Nocardiopsis</taxon>
    </lineage>
</organism>
<dbReference type="InterPro" id="IPR008271">
    <property type="entry name" value="Ser/Thr_kinase_AS"/>
</dbReference>
<dbReference type="PANTHER" id="PTHR43289:SF34">
    <property type="entry name" value="SERINE_THREONINE-PROTEIN KINASE YBDM-RELATED"/>
    <property type="match status" value="1"/>
</dbReference>
<protein>
    <submittedName>
        <fullName evidence="8">Serine/threonine protein kinase</fullName>
    </submittedName>
</protein>
<keyword evidence="8" id="KW-0723">Serine/threonine-protein kinase</keyword>
<proteinExistence type="predicted"/>
<dbReference type="InterPro" id="IPR017441">
    <property type="entry name" value="Protein_kinase_ATP_BS"/>
</dbReference>
<dbReference type="RefSeq" id="WP_191273262.1">
    <property type="nucleotide sequence ID" value="NZ_BMXJ01000006.1"/>
</dbReference>
<evidence type="ECO:0000256" key="4">
    <source>
        <dbReference type="ARBA" id="ARBA00022840"/>
    </source>
</evidence>
<gene>
    <name evidence="8" type="ORF">H4W79_001445</name>
</gene>